<proteinExistence type="predicted"/>
<reference evidence="3 4" key="1">
    <citation type="submission" date="2016-10" db="EMBL/GenBank/DDBJ databases">
        <authorList>
            <person name="de Groot N.N."/>
        </authorList>
    </citation>
    <scope>NUCLEOTIDE SEQUENCE [LARGE SCALE GENOMIC DNA]</scope>
    <source>
        <strain evidence="3 4">DSM 19219</strain>
    </source>
</reference>
<dbReference type="InterPro" id="IPR050272">
    <property type="entry name" value="Isochorismatase-like_hydrls"/>
</dbReference>
<organism evidence="3 4">
    <name type="scientific">Aidingimonas halophila</name>
    <dbReference type="NCBI Taxonomy" id="574349"/>
    <lineage>
        <taxon>Bacteria</taxon>
        <taxon>Pseudomonadati</taxon>
        <taxon>Pseudomonadota</taxon>
        <taxon>Gammaproteobacteria</taxon>
        <taxon>Oceanospirillales</taxon>
        <taxon>Halomonadaceae</taxon>
        <taxon>Aidingimonas</taxon>
    </lineage>
</organism>
<accession>A0A1H3F2V2</accession>
<sequence>MPLLSACPVLLDRLGDPVLDGGYRVSQVGKVGLQLLFCKGVVEEVSMSVHASNARLRLYDARDECAALMIVDVQQATDELAGDTECSNPLMESRLTDLLACWRGGNGHIVHVRHFSHAPGSLYRSGHVGAEFKPCVQPRLGERIVTKHVSSAFVGTDLENWLSRHGVSQLVVAGFSTTGAVNSSVRHALCLGLSVSIAQDACACLALEDHHGRYWDAETCHWFSLAQLESLGASVESTHALIQYF</sequence>
<dbReference type="PANTHER" id="PTHR43540:SF1">
    <property type="entry name" value="ISOCHORISMATASE HYDROLASE"/>
    <property type="match status" value="1"/>
</dbReference>
<dbReference type="Proteomes" id="UP000198500">
    <property type="component" value="Unassembled WGS sequence"/>
</dbReference>
<dbReference type="InterPro" id="IPR000868">
    <property type="entry name" value="Isochorismatase-like_dom"/>
</dbReference>
<keyword evidence="1" id="KW-0378">Hydrolase</keyword>
<dbReference type="STRING" id="574349.SAMN05443545_107334"/>
<feature type="domain" description="Isochorismatase-like" evidence="2">
    <location>
        <begin position="67"/>
        <end position="215"/>
    </location>
</feature>
<dbReference type="EMBL" id="FNNI01000007">
    <property type="protein sequence ID" value="SDX85311.1"/>
    <property type="molecule type" value="Genomic_DNA"/>
</dbReference>
<dbReference type="Gene3D" id="3.40.50.850">
    <property type="entry name" value="Isochorismatase-like"/>
    <property type="match status" value="1"/>
</dbReference>
<evidence type="ECO:0000313" key="3">
    <source>
        <dbReference type="EMBL" id="SDX85311.1"/>
    </source>
</evidence>
<dbReference type="GO" id="GO:0016787">
    <property type="term" value="F:hydrolase activity"/>
    <property type="evidence" value="ECO:0007669"/>
    <property type="project" value="UniProtKB-KW"/>
</dbReference>
<evidence type="ECO:0000256" key="1">
    <source>
        <dbReference type="ARBA" id="ARBA00022801"/>
    </source>
</evidence>
<protein>
    <submittedName>
        <fullName evidence="3">Nicotinamidase-related amidase</fullName>
    </submittedName>
</protein>
<evidence type="ECO:0000313" key="4">
    <source>
        <dbReference type="Proteomes" id="UP000198500"/>
    </source>
</evidence>
<dbReference type="SUPFAM" id="SSF52499">
    <property type="entry name" value="Isochorismatase-like hydrolases"/>
    <property type="match status" value="1"/>
</dbReference>
<name>A0A1H3F2V2_9GAMM</name>
<dbReference type="AlphaFoldDB" id="A0A1H3F2V2"/>
<gene>
    <name evidence="3" type="ORF">SAMN05443545_107334</name>
</gene>
<dbReference type="InterPro" id="IPR036380">
    <property type="entry name" value="Isochorismatase-like_sf"/>
</dbReference>
<keyword evidence="4" id="KW-1185">Reference proteome</keyword>
<dbReference type="PANTHER" id="PTHR43540">
    <property type="entry name" value="PEROXYUREIDOACRYLATE/UREIDOACRYLATE AMIDOHYDROLASE-RELATED"/>
    <property type="match status" value="1"/>
</dbReference>
<evidence type="ECO:0000259" key="2">
    <source>
        <dbReference type="Pfam" id="PF00857"/>
    </source>
</evidence>
<dbReference type="Pfam" id="PF00857">
    <property type="entry name" value="Isochorismatase"/>
    <property type="match status" value="1"/>
</dbReference>